<accession>A0A318XIB8</accession>
<evidence type="ECO:0000313" key="2">
    <source>
        <dbReference type="EMBL" id="PYG83894.1"/>
    </source>
</evidence>
<organism evidence="2 3">
    <name type="scientific">Ruminiclostridium sufflavum DSM 19573</name>
    <dbReference type="NCBI Taxonomy" id="1121337"/>
    <lineage>
        <taxon>Bacteria</taxon>
        <taxon>Bacillati</taxon>
        <taxon>Bacillota</taxon>
        <taxon>Clostridia</taxon>
        <taxon>Eubacteriales</taxon>
        <taxon>Oscillospiraceae</taxon>
        <taxon>Ruminiclostridium</taxon>
    </lineage>
</organism>
<dbReference type="PANTHER" id="PTHR32305:SF15">
    <property type="entry name" value="PROTEIN RHSA-RELATED"/>
    <property type="match status" value="1"/>
</dbReference>
<evidence type="ECO:0000259" key="1">
    <source>
        <dbReference type="Pfam" id="PF24691"/>
    </source>
</evidence>
<sequence>MGISSYIIRINYIASIDSGNNTAYFLYNGHGDVGQTVDEAGEVQNQYDYDIWGNPTLTVETAENSIRYAGEFFDNETGLYYLRARYYDPYIGRFTTEDSYWGEDENPLSLNLYTYCANDPIQYVDPSGHKYYVDENGKGHVSEITVGWNTGLNPNIIYDNVIFEGDHANVTTNGAQINSVSGNSDIVESYSNSKESSTFMYIPETMTLDTIVTGKSASLDDAIKTSFYSEWNKNLANDKTPYAAKQLLPTEMYNIMRAPGERQTMNALNNMFGEDYYNAAVQRSFDQNMQIVNGLLLVASLGTDFVGALEYNMTLEAKISEVTASVGKGTVNSVPQVQTTRVGRWMSQAEYDTMVKTGKVQMSPNGNTTYVANLANPNAFKAASNGSVYVEFDVPKNSIYPAGNENWGQISGPGSLMDRLNQSKGLAPD</sequence>
<name>A0A318XIB8_9FIRM</name>
<proteinExistence type="predicted"/>
<dbReference type="InterPro" id="IPR057938">
    <property type="entry name" value="TreTu_C"/>
</dbReference>
<evidence type="ECO:0000313" key="3">
    <source>
        <dbReference type="Proteomes" id="UP000248132"/>
    </source>
</evidence>
<dbReference type="PANTHER" id="PTHR32305">
    <property type="match status" value="1"/>
</dbReference>
<dbReference type="InterPro" id="IPR022385">
    <property type="entry name" value="Rhs_assc_core"/>
</dbReference>
<dbReference type="Pfam" id="PF24691">
    <property type="entry name" value="TreTu_C"/>
    <property type="match status" value="1"/>
</dbReference>
<dbReference type="Proteomes" id="UP000248132">
    <property type="component" value="Unassembled WGS sequence"/>
</dbReference>
<dbReference type="Gene3D" id="2.180.10.10">
    <property type="entry name" value="RHS repeat-associated core"/>
    <property type="match status" value="1"/>
</dbReference>
<dbReference type="NCBIfam" id="TIGR03696">
    <property type="entry name" value="Rhs_assc_core"/>
    <property type="match status" value="1"/>
</dbReference>
<protein>
    <submittedName>
        <fullName evidence="2">RHS repeat-associated protein</fullName>
    </submittedName>
</protein>
<dbReference type="InterPro" id="IPR050708">
    <property type="entry name" value="T6SS_VgrG/RHS"/>
</dbReference>
<gene>
    <name evidence="2" type="ORF">LY28_03779</name>
</gene>
<dbReference type="AlphaFoldDB" id="A0A318XIB8"/>
<feature type="domain" description="TreTu toxin C-terminal" evidence="1">
    <location>
        <begin position="339"/>
        <end position="427"/>
    </location>
</feature>
<keyword evidence="3" id="KW-1185">Reference proteome</keyword>
<dbReference type="RefSeq" id="WP_207658158.1">
    <property type="nucleotide sequence ID" value="NZ_QKMR01000045.1"/>
</dbReference>
<reference evidence="2 3" key="1">
    <citation type="submission" date="2018-06" db="EMBL/GenBank/DDBJ databases">
        <title>Genomic Encyclopedia of Type Strains, Phase I: the one thousand microbial genomes (KMG-I) project.</title>
        <authorList>
            <person name="Kyrpides N."/>
        </authorList>
    </citation>
    <scope>NUCLEOTIDE SEQUENCE [LARGE SCALE GENOMIC DNA]</scope>
    <source>
        <strain evidence="2 3">DSM 19573</strain>
    </source>
</reference>
<dbReference type="EMBL" id="QKMR01000045">
    <property type="protein sequence ID" value="PYG83894.1"/>
    <property type="molecule type" value="Genomic_DNA"/>
</dbReference>
<comment type="caution">
    <text evidence="2">The sequence shown here is derived from an EMBL/GenBank/DDBJ whole genome shotgun (WGS) entry which is preliminary data.</text>
</comment>